<accession>F4L2M3</accession>
<comment type="subcellular location">
    <subcellularLocation>
        <location evidence="1">Membrane</location>
        <topology evidence="1">Multi-pass membrane protein</topology>
    </subcellularLocation>
</comment>
<dbReference type="HOGENOM" id="CLU_1048740_0_0_10"/>
<dbReference type="OrthoDB" id="1491348at2"/>
<dbReference type="GO" id="GO:0016020">
    <property type="term" value="C:membrane"/>
    <property type="evidence" value="ECO:0007669"/>
    <property type="project" value="UniProtKB-SubCell"/>
</dbReference>
<evidence type="ECO:0000256" key="3">
    <source>
        <dbReference type="ARBA" id="ARBA00022989"/>
    </source>
</evidence>
<dbReference type="eggNOG" id="COG0457">
    <property type="taxonomic scope" value="Bacteria"/>
</dbReference>
<evidence type="ECO:0000259" key="6">
    <source>
        <dbReference type="Pfam" id="PF05154"/>
    </source>
</evidence>
<keyword evidence="2 5" id="KW-0812">Transmembrane</keyword>
<dbReference type="Gene3D" id="1.25.40.10">
    <property type="entry name" value="Tetratricopeptide repeat domain"/>
    <property type="match status" value="1"/>
</dbReference>
<proteinExistence type="predicted"/>
<dbReference type="RefSeq" id="WP_013768463.1">
    <property type="nucleotide sequence ID" value="NC_015510.1"/>
</dbReference>
<organism evidence="7 8">
    <name type="scientific">Haliscomenobacter hydrossis (strain ATCC 27775 / DSM 1100 / LMG 10767 / O)</name>
    <dbReference type="NCBI Taxonomy" id="760192"/>
    <lineage>
        <taxon>Bacteria</taxon>
        <taxon>Pseudomonadati</taxon>
        <taxon>Bacteroidota</taxon>
        <taxon>Saprospiria</taxon>
        <taxon>Saprospirales</taxon>
        <taxon>Haliscomenobacteraceae</taxon>
        <taxon>Haliscomenobacter</taxon>
    </lineage>
</organism>
<gene>
    <name evidence="7" type="ordered locus">Halhy_6119</name>
</gene>
<evidence type="ECO:0000313" key="8">
    <source>
        <dbReference type="Proteomes" id="UP000008461"/>
    </source>
</evidence>
<feature type="transmembrane region" description="Helical" evidence="5">
    <location>
        <begin position="52"/>
        <end position="69"/>
    </location>
</feature>
<name>F4L2M3_HALH1</name>
<dbReference type="InterPro" id="IPR011990">
    <property type="entry name" value="TPR-like_helical_dom_sf"/>
</dbReference>
<feature type="domain" description="TM2" evidence="6">
    <location>
        <begin position="2"/>
        <end position="43"/>
    </location>
</feature>
<dbReference type="Pfam" id="PF05154">
    <property type="entry name" value="TM2"/>
    <property type="match status" value="1"/>
</dbReference>
<dbReference type="STRING" id="760192.Halhy_6119"/>
<evidence type="ECO:0000256" key="5">
    <source>
        <dbReference type="SAM" id="Phobius"/>
    </source>
</evidence>
<dbReference type="InterPro" id="IPR007829">
    <property type="entry name" value="TM2"/>
</dbReference>
<keyword evidence="4 5" id="KW-0472">Membrane</keyword>
<dbReference type="NCBIfam" id="NF047558">
    <property type="entry name" value="TPR_END_plus"/>
    <property type="match status" value="1"/>
</dbReference>
<sequence length="280" mass="32285">MKNKIVAAFLALFAGMFGVHRFYLQRWWQGVMYIALFFITMMISIEEHAPVVMIPVVLGLIDALLFFVMPQEDFDEKYNKKRMQEQRTVRYSEEEEVEEDANTLMERPIKTAKAPQANKSGKKENKKEDFFKRIGIEQFRNLEFENAIDSFLKALEDNLTSPSVHFNLACCYSMIENTERALQSLEKAIENGFSDISKIHSHQALSFLRKQPEFQTFVANGYHLVKQLPEPQPNLLDTSGPALSNATKDVLDEVLHLGDLREKGLISEEEFVAQKRKLLS</sequence>
<dbReference type="eggNOG" id="COG2314">
    <property type="taxonomic scope" value="Bacteria"/>
</dbReference>
<reference evidence="7 8" key="1">
    <citation type="journal article" date="2011" name="Stand. Genomic Sci.">
        <title>Complete genome sequence of Haliscomenobacter hydrossis type strain (O).</title>
        <authorList>
            <consortium name="US DOE Joint Genome Institute (JGI-PGF)"/>
            <person name="Daligault H."/>
            <person name="Lapidus A."/>
            <person name="Zeytun A."/>
            <person name="Nolan M."/>
            <person name="Lucas S."/>
            <person name="Del Rio T.G."/>
            <person name="Tice H."/>
            <person name="Cheng J.F."/>
            <person name="Tapia R."/>
            <person name="Han C."/>
            <person name="Goodwin L."/>
            <person name="Pitluck S."/>
            <person name="Liolios K."/>
            <person name="Pagani I."/>
            <person name="Ivanova N."/>
            <person name="Huntemann M."/>
            <person name="Mavromatis K."/>
            <person name="Mikhailova N."/>
            <person name="Pati A."/>
            <person name="Chen A."/>
            <person name="Palaniappan K."/>
            <person name="Land M."/>
            <person name="Hauser L."/>
            <person name="Brambilla E.M."/>
            <person name="Rohde M."/>
            <person name="Verbarg S."/>
            <person name="Goker M."/>
            <person name="Bristow J."/>
            <person name="Eisen J.A."/>
            <person name="Markowitz V."/>
            <person name="Hugenholtz P."/>
            <person name="Kyrpides N.C."/>
            <person name="Klenk H.P."/>
            <person name="Woyke T."/>
        </authorList>
    </citation>
    <scope>NUCLEOTIDE SEQUENCE [LARGE SCALE GENOMIC DNA]</scope>
    <source>
        <strain evidence="8">ATCC 27775 / DSM 1100 / LMG 10767 / O</strain>
    </source>
</reference>
<feature type="transmembrane region" description="Helical" evidence="5">
    <location>
        <begin position="28"/>
        <end position="45"/>
    </location>
</feature>
<reference key="2">
    <citation type="submission" date="2011-04" db="EMBL/GenBank/DDBJ databases">
        <title>Complete sequence of chromosome of Haliscomenobacter hydrossis DSM 1100.</title>
        <authorList>
            <consortium name="US DOE Joint Genome Institute (JGI-PGF)"/>
            <person name="Lucas S."/>
            <person name="Han J."/>
            <person name="Lapidus A."/>
            <person name="Bruce D."/>
            <person name="Goodwin L."/>
            <person name="Pitluck S."/>
            <person name="Peters L."/>
            <person name="Kyrpides N."/>
            <person name="Mavromatis K."/>
            <person name="Ivanova N."/>
            <person name="Ovchinnikova G."/>
            <person name="Pagani I."/>
            <person name="Daligault H."/>
            <person name="Detter J.C."/>
            <person name="Han C."/>
            <person name="Land M."/>
            <person name="Hauser L."/>
            <person name="Markowitz V."/>
            <person name="Cheng J.-F."/>
            <person name="Hugenholtz P."/>
            <person name="Woyke T."/>
            <person name="Wu D."/>
            <person name="Verbarg S."/>
            <person name="Frueling A."/>
            <person name="Brambilla E."/>
            <person name="Klenk H.-P."/>
            <person name="Eisen J.A."/>
        </authorList>
    </citation>
    <scope>NUCLEOTIDE SEQUENCE</scope>
    <source>
        <strain>DSM 1100</strain>
    </source>
</reference>
<evidence type="ECO:0000256" key="2">
    <source>
        <dbReference type="ARBA" id="ARBA00022692"/>
    </source>
</evidence>
<dbReference type="SUPFAM" id="SSF48452">
    <property type="entry name" value="TPR-like"/>
    <property type="match status" value="1"/>
</dbReference>
<dbReference type="Proteomes" id="UP000008461">
    <property type="component" value="Chromosome"/>
</dbReference>
<keyword evidence="3 5" id="KW-1133">Transmembrane helix</keyword>
<keyword evidence="8" id="KW-1185">Reference proteome</keyword>
<dbReference type="EMBL" id="CP002691">
    <property type="protein sequence ID" value="AEE53941.1"/>
    <property type="molecule type" value="Genomic_DNA"/>
</dbReference>
<protein>
    <recommendedName>
        <fullName evidence="6">TM2 domain-containing protein</fullName>
    </recommendedName>
</protein>
<dbReference type="KEGG" id="hhy:Halhy_6119"/>
<evidence type="ECO:0000256" key="1">
    <source>
        <dbReference type="ARBA" id="ARBA00004141"/>
    </source>
</evidence>
<evidence type="ECO:0000313" key="7">
    <source>
        <dbReference type="EMBL" id="AEE53941.1"/>
    </source>
</evidence>
<dbReference type="AlphaFoldDB" id="F4L2M3"/>
<evidence type="ECO:0000256" key="4">
    <source>
        <dbReference type="ARBA" id="ARBA00023136"/>
    </source>
</evidence>